<name>A0A7W4JRB1_9PROT</name>
<sequence length="371" mass="40108">MVVAIPVRDEETRIGPCLLGLAVQGRHTPDHVVLLVNNTTDATVARARDMSPSLPFALTVACRVYPDAHAHAGTARREAMEIAAQRAGAGGILLTTDADGIVAPDWIGRTLSAFADGAQVVCGRALIDPTEALAIPAHLHRDDDREVAYGTVLDRIHDLADPDPYDPWPRHTEHSGASIAVTVAAWARAGGVPALPIAEDRAFIAALRRVDTPIRHAADVQVTVSGRIRGRARGGMADTIARRMKRQDELLDDSLEPADDCLRRARARAWLRHLHDERGMGLGTRASTADLAAMLGVPAHHVAHRMIGPYFGMCWERLEAETPSLRRRGVRRSDLAWHHARAADIVAGLSGSRPIQSPQPALMSPASRSIR</sequence>
<protein>
    <submittedName>
        <fullName evidence="8">Glycosyltransferase family 2 protein</fullName>
    </submittedName>
</protein>
<evidence type="ECO:0000256" key="6">
    <source>
        <dbReference type="SAM" id="MobiDB-lite"/>
    </source>
</evidence>
<dbReference type="SUPFAM" id="SSF53448">
    <property type="entry name" value="Nucleotide-diphospho-sugar transferases"/>
    <property type="match status" value="1"/>
</dbReference>
<dbReference type="EMBL" id="JABEQF010000003">
    <property type="protein sequence ID" value="MBB2189486.1"/>
    <property type="molecule type" value="Genomic_DNA"/>
</dbReference>
<dbReference type="Proteomes" id="UP000555756">
    <property type="component" value="Unassembled WGS sequence"/>
</dbReference>
<comment type="subcellular location">
    <subcellularLocation>
        <location evidence="1">Cell membrane</location>
    </subcellularLocation>
</comment>
<feature type="domain" description="Glycosyltransferase 2-like" evidence="7">
    <location>
        <begin position="3"/>
        <end position="130"/>
    </location>
</feature>
<gene>
    <name evidence="8" type="ORF">HLH34_05845</name>
</gene>
<comment type="caution">
    <text evidence="8">The sequence shown here is derived from an EMBL/GenBank/DDBJ whole genome shotgun (WGS) entry which is preliminary data.</text>
</comment>
<evidence type="ECO:0000313" key="9">
    <source>
        <dbReference type="Proteomes" id="UP000555756"/>
    </source>
</evidence>
<dbReference type="GO" id="GO:0005886">
    <property type="term" value="C:plasma membrane"/>
    <property type="evidence" value="ECO:0007669"/>
    <property type="project" value="UniProtKB-SubCell"/>
</dbReference>
<evidence type="ECO:0000259" key="7">
    <source>
        <dbReference type="Pfam" id="PF00535"/>
    </source>
</evidence>
<evidence type="ECO:0000256" key="4">
    <source>
        <dbReference type="ARBA" id="ARBA00022679"/>
    </source>
</evidence>
<accession>A0A7W4JRB1</accession>
<reference evidence="8 9" key="1">
    <citation type="submission" date="2020-04" db="EMBL/GenBank/DDBJ databases">
        <title>Description of novel Gluconacetobacter.</title>
        <authorList>
            <person name="Sombolestani A."/>
        </authorList>
    </citation>
    <scope>NUCLEOTIDE SEQUENCE [LARGE SCALE GENOMIC DNA]</scope>
    <source>
        <strain evidence="8 9">LMG 21311</strain>
    </source>
</reference>
<keyword evidence="4 8" id="KW-0808">Transferase</keyword>
<evidence type="ECO:0000313" key="8">
    <source>
        <dbReference type="EMBL" id="MBB2189486.1"/>
    </source>
</evidence>
<dbReference type="PANTHER" id="PTHR43646">
    <property type="entry name" value="GLYCOSYLTRANSFERASE"/>
    <property type="match status" value="1"/>
</dbReference>
<dbReference type="InterPro" id="IPR029044">
    <property type="entry name" value="Nucleotide-diphossugar_trans"/>
</dbReference>
<dbReference type="PANTHER" id="PTHR43646:SF2">
    <property type="entry name" value="GLYCOSYLTRANSFERASE 2-LIKE DOMAIN-CONTAINING PROTEIN"/>
    <property type="match status" value="1"/>
</dbReference>
<evidence type="ECO:0000256" key="5">
    <source>
        <dbReference type="ARBA" id="ARBA00023136"/>
    </source>
</evidence>
<dbReference type="Pfam" id="PF00535">
    <property type="entry name" value="Glycos_transf_2"/>
    <property type="match status" value="1"/>
</dbReference>
<dbReference type="InterPro" id="IPR001173">
    <property type="entry name" value="Glyco_trans_2-like"/>
</dbReference>
<evidence type="ECO:0000256" key="1">
    <source>
        <dbReference type="ARBA" id="ARBA00004236"/>
    </source>
</evidence>
<dbReference type="CDD" id="cd00761">
    <property type="entry name" value="Glyco_tranf_GTA_type"/>
    <property type="match status" value="1"/>
</dbReference>
<keyword evidence="2" id="KW-1003">Cell membrane</keyword>
<feature type="region of interest" description="Disordered" evidence="6">
    <location>
        <begin position="350"/>
        <end position="371"/>
    </location>
</feature>
<dbReference type="GO" id="GO:0016757">
    <property type="term" value="F:glycosyltransferase activity"/>
    <property type="evidence" value="ECO:0007669"/>
    <property type="project" value="UniProtKB-KW"/>
</dbReference>
<proteinExistence type="predicted"/>
<keyword evidence="5" id="KW-0472">Membrane</keyword>
<keyword evidence="3" id="KW-0328">Glycosyltransferase</keyword>
<organism evidence="8 9">
    <name type="scientific">Gluconacetobacter azotocaptans</name>
    <dbReference type="NCBI Taxonomy" id="142834"/>
    <lineage>
        <taxon>Bacteria</taxon>
        <taxon>Pseudomonadati</taxon>
        <taxon>Pseudomonadota</taxon>
        <taxon>Alphaproteobacteria</taxon>
        <taxon>Acetobacterales</taxon>
        <taxon>Acetobacteraceae</taxon>
        <taxon>Gluconacetobacter</taxon>
    </lineage>
</organism>
<dbReference type="AlphaFoldDB" id="A0A7W4JRB1"/>
<evidence type="ECO:0000256" key="2">
    <source>
        <dbReference type="ARBA" id="ARBA00022475"/>
    </source>
</evidence>
<dbReference type="Gene3D" id="3.90.550.10">
    <property type="entry name" value="Spore Coat Polysaccharide Biosynthesis Protein SpsA, Chain A"/>
    <property type="match status" value="1"/>
</dbReference>
<keyword evidence="9" id="KW-1185">Reference proteome</keyword>
<evidence type="ECO:0000256" key="3">
    <source>
        <dbReference type="ARBA" id="ARBA00022676"/>
    </source>
</evidence>